<feature type="transmembrane region" description="Helical" evidence="2">
    <location>
        <begin position="172"/>
        <end position="198"/>
    </location>
</feature>
<reference evidence="4 5" key="1">
    <citation type="submission" date="2018-06" db="EMBL/GenBank/DDBJ databases">
        <title>A transcriptomic atlas of mushroom development highlights an independent origin of complex multicellularity.</title>
        <authorList>
            <consortium name="DOE Joint Genome Institute"/>
            <person name="Krizsan K."/>
            <person name="Almasi E."/>
            <person name="Merenyi Z."/>
            <person name="Sahu N."/>
            <person name="Viragh M."/>
            <person name="Koszo T."/>
            <person name="Mondo S."/>
            <person name="Kiss B."/>
            <person name="Balint B."/>
            <person name="Kues U."/>
            <person name="Barry K."/>
            <person name="Hegedus J.C."/>
            <person name="Henrissat B."/>
            <person name="Johnson J."/>
            <person name="Lipzen A."/>
            <person name="Ohm R."/>
            <person name="Nagy I."/>
            <person name="Pangilinan J."/>
            <person name="Yan J."/>
            <person name="Xiong Y."/>
            <person name="Grigoriev I.V."/>
            <person name="Hibbett D.S."/>
            <person name="Nagy L.G."/>
        </authorList>
    </citation>
    <scope>NUCLEOTIDE SEQUENCE [LARGE SCALE GENOMIC DNA]</scope>
    <source>
        <strain evidence="4 5">SZMC22713</strain>
    </source>
</reference>
<dbReference type="VEuPathDB" id="FungiDB:BD410DRAFT_213977"/>
<keyword evidence="5" id="KW-1185">Reference proteome</keyword>
<feature type="transmembrane region" description="Helical" evidence="2">
    <location>
        <begin position="232"/>
        <end position="257"/>
    </location>
</feature>
<protein>
    <submittedName>
        <fullName evidence="4">Uncharacterized protein</fullName>
    </submittedName>
</protein>
<dbReference type="EMBL" id="ML170354">
    <property type="protein sequence ID" value="TDL14325.1"/>
    <property type="molecule type" value="Genomic_DNA"/>
</dbReference>
<evidence type="ECO:0000313" key="3">
    <source>
        <dbReference type="EMBL" id="TDL14325.1"/>
    </source>
</evidence>
<organism evidence="4 5">
    <name type="scientific">Rickenella mellea</name>
    <dbReference type="NCBI Taxonomy" id="50990"/>
    <lineage>
        <taxon>Eukaryota</taxon>
        <taxon>Fungi</taxon>
        <taxon>Dikarya</taxon>
        <taxon>Basidiomycota</taxon>
        <taxon>Agaricomycotina</taxon>
        <taxon>Agaricomycetes</taxon>
        <taxon>Hymenochaetales</taxon>
        <taxon>Rickenellaceae</taxon>
        <taxon>Rickenella</taxon>
    </lineage>
</organism>
<dbReference type="Proteomes" id="UP000294933">
    <property type="component" value="Unassembled WGS sequence"/>
</dbReference>
<keyword evidence="2" id="KW-1133">Transmembrane helix</keyword>
<dbReference type="AlphaFoldDB" id="A0A4Y7PYA5"/>
<name>A0A4Y7PYA5_9AGAM</name>
<evidence type="ECO:0000313" key="4">
    <source>
        <dbReference type="EMBL" id="TDL19520.1"/>
    </source>
</evidence>
<gene>
    <name evidence="3" type="ORF">BD410DRAFT_213977</name>
    <name evidence="4" type="ORF">BD410DRAFT_437924</name>
</gene>
<dbReference type="EMBL" id="ML170196">
    <property type="protein sequence ID" value="TDL19520.1"/>
    <property type="molecule type" value="Genomic_DNA"/>
</dbReference>
<evidence type="ECO:0000256" key="1">
    <source>
        <dbReference type="SAM" id="MobiDB-lite"/>
    </source>
</evidence>
<evidence type="ECO:0000256" key="2">
    <source>
        <dbReference type="SAM" id="Phobius"/>
    </source>
</evidence>
<keyword evidence="2" id="KW-0472">Membrane</keyword>
<dbReference type="VEuPathDB" id="FungiDB:BD410DRAFT_437924"/>
<evidence type="ECO:0000313" key="5">
    <source>
        <dbReference type="Proteomes" id="UP000294933"/>
    </source>
</evidence>
<feature type="transmembrane region" description="Helical" evidence="2">
    <location>
        <begin position="17"/>
        <end position="39"/>
    </location>
</feature>
<sequence length="302" mass="32875">MADLAASHDAEHLVGPLLVALVLSWVLFAVLSIQVWSLFVSGSARPRDAAVVDHLGFASAAPPTFRGGLPYDGSDFDPYVYPPYSPISDGSTRPGSQQFSFPTRRQGSPMPLGTGPPPHPRLPHERGTLKTLVCAIYALQFLSSVLVTIYTWRQIVTGWGDLGRLHGSDGVWLQIVAADIIGPLVFSLSFQFFAYRIFLLTPIPGNERSPTIHKSLKLKPFHSFHHSRNLPVWVYSLPAFVSSMSAIFGICALVNGAQLLNHPVPLGYSFPLNATGYVWLIGDVLINLTTFTALLILVSLSS</sequence>
<accession>A0A4Y7PYA5</accession>
<feature type="transmembrane region" description="Helical" evidence="2">
    <location>
        <begin position="131"/>
        <end position="152"/>
    </location>
</feature>
<feature type="transmembrane region" description="Helical" evidence="2">
    <location>
        <begin position="277"/>
        <end position="300"/>
    </location>
</feature>
<feature type="compositionally biased region" description="Polar residues" evidence="1">
    <location>
        <begin position="88"/>
        <end position="106"/>
    </location>
</feature>
<feature type="region of interest" description="Disordered" evidence="1">
    <location>
        <begin position="85"/>
        <end position="124"/>
    </location>
</feature>
<proteinExistence type="predicted"/>
<keyword evidence="2" id="KW-0812">Transmembrane</keyword>